<keyword evidence="2 5" id="KW-0812">Transmembrane</keyword>
<keyword evidence="4 5" id="KW-0472">Membrane</keyword>
<feature type="transmembrane region" description="Helical" evidence="5">
    <location>
        <begin position="224"/>
        <end position="243"/>
    </location>
</feature>
<reference evidence="7 8" key="1">
    <citation type="journal article" date="2016" name="Sci. Rep.">
        <title>Metabolic traits of an uncultured archaeal lineage -MSBL1- from brine pools of the Red Sea.</title>
        <authorList>
            <person name="Mwirichia R."/>
            <person name="Alam I."/>
            <person name="Rashid M."/>
            <person name="Vinu M."/>
            <person name="Ba-Alawi W."/>
            <person name="Anthony Kamau A."/>
            <person name="Kamanda Ngugi D."/>
            <person name="Goker M."/>
            <person name="Klenk H.P."/>
            <person name="Bajic V."/>
            <person name="Stingl U."/>
        </authorList>
    </citation>
    <scope>NUCLEOTIDE SEQUENCE [LARGE SCALE GENOMIC DNA]</scope>
    <source>
        <strain evidence="7">SCGC-AAA259D18</strain>
    </source>
</reference>
<feature type="transmembrane region" description="Helical" evidence="5">
    <location>
        <begin position="37"/>
        <end position="58"/>
    </location>
</feature>
<dbReference type="Proteomes" id="UP000070195">
    <property type="component" value="Unassembled WGS sequence"/>
</dbReference>
<comment type="caution">
    <text evidence="7">The sequence shown here is derived from an EMBL/GenBank/DDBJ whole genome shotgun (WGS) entry which is preliminary data.</text>
</comment>
<feature type="domain" description="ABC-2 type transporter transmembrane" evidence="6">
    <location>
        <begin position="21"/>
        <end position="233"/>
    </location>
</feature>
<dbReference type="PIRSF" id="PIRSF006648">
    <property type="entry name" value="DrrB"/>
    <property type="match status" value="1"/>
</dbReference>
<feature type="transmembrane region" description="Helical" evidence="5">
    <location>
        <begin position="70"/>
        <end position="97"/>
    </location>
</feature>
<dbReference type="InterPro" id="IPR000412">
    <property type="entry name" value="ABC_2_transport"/>
</dbReference>
<dbReference type="EMBL" id="LHXM01000019">
    <property type="protein sequence ID" value="KXA91591.1"/>
    <property type="molecule type" value="Genomic_DNA"/>
</dbReference>
<evidence type="ECO:0000256" key="3">
    <source>
        <dbReference type="ARBA" id="ARBA00022989"/>
    </source>
</evidence>
<sequence length="245" mass="27460">MVEGANREYGFKSIPKSWIPFKALFKRECKRYLNHPIVMIGPAILTQILYVIVFGIVLGAKIGKLHGYSYIAFMFPGLVMMALIANSFMNPGWSLFAARHHGWIKPVLSSPLSYTHMVLAYILAGVLRGLLVGTILLAVAWMIPGIVAFHSLPWILAYLVVVAFLAACLGCLVGLFSQKHDHIMLVMNFAFFPLVFLGGVFYSLQWIEGIELLEIFVRINPVTYMINGLRYGMIGMAELNLWIGF</sequence>
<dbReference type="GO" id="GO:0140359">
    <property type="term" value="F:ABC-type transporter activity"/>
    <property type="evidence" value="ECO:0007669"/>
    <property type="project" value="InterPro"/>
</dbReference>
<evidence type="ECO:0000313" key="8">
    <source>
        <dbReference type="Proteomes" id="UP000070195"/>
    </source>
</evidence>
<feature type="non-terminal residue" evidence="7">
    <location>
        <position position="245"/>
    </location>
</feature>
<accession>A0A133UBN3</accession>
<keyword evidence="3 5" id="KW-1133">Transmembrane helix</keyword>
<dbReference type="PANTHER" id="PTHR43332:SF2">
    <property type="entry name" value="INNER MEMBRANE TRANSPORT PERMEASE YADH"/>
    <property type="match status" value="1"/>
</dbReference>
<dbReference type="AlphaFoldDB" id="A0A133UBN3"/>
<comment type="subcellular location">
    <subcellularLocation>
        <location evidence="1">Membrane</location>
        <topology evidence="1">Multi-pass membrane protein</topology>
    </subcellularLocation>
</comment>
<feature type="transmembrane region" description="Helical" evidence="5">
    <location>
        <begin position="183"/>
        <end position="204"/>
    </location>
</feature>
<dbReference type="InterPro" id="IPR013525">
    <property type="entry name" value="ABC2_TM"/>
</dbReference>
<evidence type="ECO:0000256" key="1">
    <source>
        <dbReference type="ARBA" id="ARBA00004141"/>
    </source>
</evidence>
<protein>
    <recommendedName>
        <fullName evidence="6">ABC-2 type transporter transmembrane domain-containing protein</fullName>
    </recommendedName>
</protein>
<evidence type="ECO:0000256" key="5">
    <source>
        <dbReference type="SAM" id="Phobius"/>
    </source>
</evidence>
<dbReference type="Pfam" id="PF01061">
    <property type="entry name" value="ABC2_membrane"/>
    <property type="match status" value="1"/>
</dbReference>
<evidence type="ECO:0000256" key="4">
    <source>
        <dbReference type="ARBA" id="ARBA00023136"/>
    </source>
</evidence>
<feature type="transmembrane region" description="Helical" evidence="5">
    <location>
        <begin position="118"/>
        <end position="143"/>
    </location>
</feature>
<evidence type="ECO:0000256" key="2">
    <source>
        <dbReference type="ARBA" id="ARBA00022692"/>
    </source>
</evidence>
<gene>
    <name evidence="7" type="ORF">AKJ63_01215</name>
</gene>
<dbReference type="InterPro" id="IPR052522">
    <property type="entry name" value="ABC-2_transport_permease"/>
</dbReference>
<keyword evidence="8" id="KW-1185">Reference proteome</keyword>
<organism evidence="7 8">
    <name type="scientific">candidate division MSBL1 archaeon SCGC-AAA259D18</name>
    <dbReference type="NCBI Taxonomy" id="1698262"/>
    <lineage>
        <taxon>Archaea</taxon>
        <taxon>Methanobacteriati</taxon>
        <taxon>Methanobacteriota</taxon>
        <taxon>candidate division MSBL1</taxon>
    </lineage>
</organism>
<dbReference type="GO" id="GO:0043190">
    <property type="term" value="C:ATP-binding cassette (ABC) transporter complex"/>
    <property type="evidence" value="ECO:0007669"/>
    <property type="project" value="InterPro"/>
</dbReference>
<evidence type="ECO:0000259" key="6">
    <source>
        <dbReference type="Pfam" id="PF01061"/>
    </source>
</evidence>
<proteinExistence type="predicted"/>
<evidence type="ECO:0000313" key="7">
    <source>
        <dbReference type="EMBL" id="KXA91591.1"/>
    </source>
</evidence>
<dbReference type="PANTHER" id="PTHR43332">
    <property type="entry name" value="INNER MEMBRANE TRANSPORT PERMEASE YADH-RELATED"/>
    <property type="match status" value="1"/>
</dbReference>
<feature type="transmembrane region" description="Helical" evidence="5">
    <location>
        <begin position="155"/>
        <end position="176"/>
    </location>
</feature>
<name>A0A133UBN3_9EURY</name>